<dbReference type="AlphaFoldDB" id="A0A2U3ND16"/>
<feature type="region of interest" description="Disordered" evidence="1">
    <location>
        <begin position="363"/>
        <end position="386"/>
    </location>
</feature>
<evidence type="ECO:0000256" key="1">
    <source>
        <dbReference type="SAM" id="MobiDB-lite"/>
    </source>
</evidence>
<accession>A0A2U3ND16</accession>
<organism evidence="2 3">
    <name type="scientific">Mycobacterium terramassiliense</name>
    <dbReference type="NCBI Taxonomy" id="1841859"/>
    <lineage>
        <taxon>Bacteria</taxon>
        <taxon>Bacillati</taxon>
        <taxon>Actinomycetota</taxon>
        <taxon>Actinomycetes</taxon>
        <taxon>Mycobacteriales</taxon>
        <taxon>Mycobacteriaceae</taxon>
        <taxon>Mycobacterium</taxon>
    </lineage>
</organism>
<feature type="compositionally biased region" description="Basic residues" evidence="1">
    <location>
        <begin position="367"/>
        <end position="376"/>
    </location>
</feature>
<protein>
    <submittedName>
        <fullName evidence="2">Mycobacterium terramassiliense ORFan</fullName>
    </submittedName>
</protein>
<dbReference type="OrthoDB" id="5242130at2"/>
<evidence type="ECO:0000313" key="2">
    <source>
        <dbReference type="EMBL" id="SPM29379.1"/>
    </source>
</evidence>
<gene>
    <name evidence="2" type="ORF">MTAB308_2871</name>
</gene>
<dbReference type="RefSeq" id="WP_157900948.1">
    <property type="nucleotide sequence ID" value="NZ_LT717700.1"/>
</dbReference>
<proteinExistence type="predicted"/>
<name>A0A2U3ND16_9MYCO</name>
<dbReference type="Proteomes" id="UP000241595">
    <property type="component" value="Unassembled WGS sequence"/>
</dbReference>
<evidence type="ECO:0000313" key="3">
    <source>
        <dbReference type="Proteomes" id="UP000241595"/>
    </source>
</evidence>
<reference evidence="2 3" key="1">
    <citation type="submission" date="2017-01" db="EMBL/GenBank/DDBJ databases">
        <authorList>
            <consortium name="Urmite Genomes"/>
        </authorList>
    </citation>
    <scope>NUCLEOTIDE SEQUENCE [LARGE SCALE GENOMIC DNA]</scope>
    <source>
        <strain evidence="2 3">AB308</strain>
    </source>
</reference>
<sequence length="386" mass="42483">MAEYLLFFGENGSGERTIWVSDGTTGGTNAINDSVLVNGTAGSGDALGAPGPLLFYGYDKIYTQAGQQPNNNEQLLVWDTHGESDPGDWTSGVINPYGGTSFLPQGFAAYDGLVYFNGQSQAITNELYSTDGGSVTQITRSALNPSSLAVAFGRLFFSGNNGSDNVLYAYDRSGELNQVPDPNNPNNPLVYNPAYLTTWPIGTYVELIRPIGELVQLFMSGQDSPDATTTWLYRYDGTNLHKIAPASAPAATGLRPYDLCGLNWLTGRRLGGMPGIETLSHFAVCFSGLHHSGGRGLWISGGTSETTTQIDFGLPIRHRRLVPVQSHRFQRHALFHGPRQEHKPQFPHIWIRRVRPSRLRPAEWRHSRGHQQRYGRPHLQPQFRGP</sequence>
<dbReference type="EMBL" id="FTRV01000012">
    <property type="protein sequence ID" value="SPM29379.1"/>
    <property type="molecule type" value="Genomic_DNA"/>
</dbReference>
<keyword evidence="3" id="KW-1185">Reference proteome</keyword>